<sequence>MEEEEEENSLSNDELLDDWLIESIKLYNSLHAFELQDPTKVIEWTGEKSICVAGFKSGGKSEILELTLPQKLFAKEDQGLCPERDFKVEHGGFSERPIYCLKHVQGTRLLVSSGPPDNSLQIWRIGVDDSDVIRLLNCINNEELNNHWSKIATSAAGSPCVLHGTHVKNLQVTEIESTKNVFLPGIASVDLVSSLEFLSKDVFLACSVRGQMWLMDMRQQKVVEAQDICAVPAEDFYWCMGVERRKPDLDAVPCRVAKLSSAGHIFVSDVRNLAKHVCQRKVSIPSPVAENMFMNVSWAPALDNSIAISGFSGSIEIYNTTSWHSTDTEACPMFVHKGHTVLEDRDDGEIPLVTAHTWHPWKPRTVLSAATDGSLQVWEWR</sequence>
<dbReference type="InterPro" id="IPR042795">
    <property type="entry name" value="Wdr73"/>
</dbReference>
<feature type="non-terminal residue" evidence="2">
    <location>
        <position position="381"/>
    </location>
</feature>
<proteinExistence type="predicted"/>
<reference evidence="2" key="1">
    <citation type="journal article" date="2021" name="Cell">
        <title>Tracing the genetic footprints of vertebrate landing in non-teleost ray-finned fishes.</title>
        <authorList>
            <person name="Bi X."/>
            <person name="Wang K."/>
            <person name="Yang L."/>
            <person name="Pan H."/>
            <person name="Jiang H."/>
            <person name="Wei Q."/>
            <person name="Fang M."/>
            <person name="Yu H."/>
            <person name="Zhu C."/>
            <person name="Cai Y."/>
            <person name="He Y."/>
            <person name="Gan X."/>
            <person name="Zeng H."/>
            <person name="Yu D."/>
            <person name="Zhu Y."/>
            <person name="Jiang H."/>
            <person name="Qiu Q."/>
            <person name="Yang H."/>
            <person name="Zhang Y.E."/>
            <person name="Wang W."/>
            <person name="Zhu M."/>
            <person name="He S."/>
            <person name="Zhang G."/>
        </authorList>
    </citation>
    <scope>NUCLEOTIDE SEQUENCE</scope>
    <source>
        <strain evidence="2">Bchr_001</strain>
    </source>
</reference>
<feature type="repeat" description="WD" evidence="1">
    <location>
        <begin position="366"/>
        <end position="381"/>
    </location>
</feature>
<evidence type="ECO:0000313" key="2">
    <source>
        <dbReference type="EMBL" id="MBN3291462.1"/>
    </source>
</evidence>
<keyword evidence="3" id="KW-1185">Reference proteome</keyword>
<organism evidence="2 3">
    <name type="scientific">Polypterus senegalus</name>
    <name type="common">Senegal bichir</name>
    <dbReference type="NCBI Taxonomy" id="55291"/>
    <lineage>
        <taxon>Eukaryota</taxon>
        <taxon>Metazoa</taxon>
        <taxon>Chordata</taxon>
        <taxon>Craniata</taxon>
        <taxon>Vertebrata</taxon>
        <taxon>Euteleostomi</taxon>
        <taxon>Actinopterygii</taxon>
        <taxon>Polypteriformes</taxon>
        <taxon>Polypteridae</taxon>
        <taxon>Polypterus</taxon>
    </lineage>
</organism>
<name>A0ABS2YXG3_POLSE</name>
<comment type="caution">
    <text evidence="2">The sequence shown here is derived from an EMBL/GenBank/DDBJ whole genome shotgun (WGS) entry which is preliminary data.</text>
</comment>
<dbReference type="PANTHER" id="PTHR46947:SF1">
    <property type="entry name" value="WD REPEAT-CONTAINING PROTEIN 73"/>
    <property type="match status" value="1"/>
</dbReference>
<dbReference type="RefSeq" id="XP_039601556.1">
    <property type="nucleotide sequence ID" value="XM_039745622.1"/>
</dbReference>
<feature type="non-terminal residue" evidence="2">
    <location>
        <position position="1"/>
    </location>
</feature>
<dbReference type="PANTHER" id="PTHR46947">
    <property type="entry name" value="WD REPEAT-CONTAINING PROTEIN 73"/>
    <property type="match status" value="1"/>
</dbReference>
<dbReference type="SUPFAM" id="SSF50978">
    <property type="entry name" value="WD40 repeat-like"/>
    <property type="match status" value="1"/>
</dbReference>
<dbReference type="EMBL" id="JAAWVN010012913">
    <property type="protein sequence ID" value="MBN3291462.1"/>
    <property type="molecule type" value="Genomic_DNA"/>
</dbReference>
<evidence type="ECO:0000313" key="3">
    <source>
        <dbReference type="Proteomes" id="UP001166052"/>
    </source>
</evidence>
<accession>A0ABS2YXG3</accession>
<keyword evidence="1" id="KW-0853">WD repeat</keyword>
<evidence type="ECO:0000256" key="1">
    <source>
        <dbReference type="PROSITE-ProRule" id="PRU00221"/>
    </source>
</evidence>
<protein>
    <submittedName>
        <fullName evidence="2">WDR73 protein</fullName>
    </submittedName>
</protein>
<gene>
    <name evidence="2" type="primary">Wdr73</name>
    <name evidence="2" type="ORF">GTO92_0020678</name>
</gene>
<dbReference type="PROSITE" id="PS50082">
    <property type="entry name" value="WD_REPEATS_2"/>
    <property type="match status" value="1"/>
</dbReference>
<dbReference type="Proteomes" id="UP001166052">
    <property type="component" value="Unassembled WGS sequence"/>
</dbReference>
<dbReference type="InterPro" id="IPR015943">
    <property type="entry name" value="WD40/YVTN_repeat-like_dom_sf"/>
</dbReference>
<dbReference type="GeneID" id="120523917"/>
<dbReference type="InterPro" id="IPR036322">
    <property type="entry name" value="WD40_repeat_dom_sf"/>
</dbReference>
<dbReference type="InterPro" id="IPR001680">
    <property type="entry name" value="WD40_rpt"/>
</dbReference>
<dbReference type="Gene3D" id="2.130.10.10">
    <property type="entry name" value="YVTN repeat-like/Quinoprotein amine dehydrogenase"/>
    <property type="match status" value="1"/>
</dbReference>